<evidence type="ECO:0000256" key="1">
    <source>
        <dbReference type="SAM" id="Coils"/>
    </source>
</evidence>
<evidence type="ECO:0000313" key="4">
    <source>
        <dbReference type="EMBL" id="CAD8119592.1"/>
    </source>
</evidence>
<keyword evidence="1" id="KW-0175">Coiled coil</keyword>
<comment type="caution">
    <text evidence="4">The sequence shown here is derived from an EMBL/GenBank/DDBJ whole genome shotgun (WGS) entry which is preliminary data.</text>
</comment>
<dbReference type="Proteomes" id="UP000692954">
    <property type="component" value="Unassembled WGS sequence"/>
</dbReference>
<protein>
    <recommendedName>
        <fullName evidence="3">PWWP domain-containing protein</fullName>
    </recommendedName>
</protein>
<proteinExistence type="predicted"/>
<organism evidence="4 5">
    <name type="scientific">Paramecium sonneborni</name>
    <dbReference type="NCBI Taxonomy" id="65129"/>
    <lineage>
        <taxon>Eukaryota</taxon>
        <taxon>Sar</taxon>
        <taxon>Alveolata</taxon>
        <taxon>Ciliophora</taxon>
        <taxon>Intramacronucleata</taxon>
        <taxon>Oligohymenophorea</taxon>
        <taxon>Peniculida</taxon>
        <taxon>Parameciidae</taxon>
        <taxon>Paramecium</taxon>
    </lineage>
</organism>
<dbReference type="AlphaFoldDB" id="A0A8S1QWJ7"/>
<name>A0A8S1QWJ7_9CILI</name>
<feature type="domain" description="PWWP" evidence="3">
    <location>
        <begin position="7"/>
        <end position="59"/>
    </location>
</feature>
<dbReference type="EMBL" id="CAJJDN010000122">
    <property type="protein sequence ID" value="CAD8119592.1"/>
    <property type="molecule type" value="Genomic_DNA"/>
</dbReference>
<dbReference type="OrthoDB" id="306467at2759"/>
<dbReference type="InterPro" id="IPR052657">
    <property type="entry name" value="PDP_family_Arabidopsis"/>
</dbReference>
<sequence>MKSTLKKKQIVWARTKGHPWWPGIITQVQDGKYVVDFIGDDSQQGSILMSDNLFDFQEKFDEFNDKGKKNKKLKEAIQNAQKLLKKQKKTQRDNKVISKRNLRQFKKYDTPIEDNIQKSPLQETPQTQQKKQYLDREFQDLLLLLIAAQLNYDQIKQKLTPILDTIEAQVTQNSTITEVLSERKGSILNAVYLILKHQSEQNPDHFFQRDIQQQITRLHELISKLKNSLLNQFFNAASIIQNLSEVCTNTNRGLVITQIMNQNKIVEKKPSQITQTPPKKRKKDMKKEKLEKKNSENQTTGNSAVQFNNNDNNNNNNNNSNNSNINNSNNNNNNNNSNNNNNQNLQDQLKKEQIENEKIKIDEKKNNNEQTKIIKQDGIIQKKMQKKNEIPDQALRRKVCLNMLELVQLLGLEEEQAKKITIRIESLGREADPLMRNKYAKLMWHCIVNLDCKLIKREELLSLIDENADQNEAWSKLTLQPIDRTRKLIHI</sequence>
<evidence type="ECO:0000259" key="3">
    <source>
        <dbReference type="PROSITE" id="PS50812"/>
    </source>
</evidence>
<evidence type="ECO:0000313" key="5">
    <source>
        <dbReference type="Proteomes" id="UP000692954"/>
    </source>
</evidence>
<dbReference type="Pfam" id="PF00855">
    <property type="entry name" value="PWWP"/>
    <property type="match status" value="1"/>
</dbReference>
<feature type="region of interest" description="Disordered" evidence="2">
    <location>
        <begin position="267"/>
        <end position="344"/>
    </location>
</feature>
<feature type="compositionally biased region" description="Basic and acidic residues" evidence="2">
    <location>
        <begin position="285"/>
        <end position="295"/>
    </location>
</feature>
<dbReference type="PANTHER" id="PTHR10688">
    <property type="entry name" value="PWWP DOMAIN-CONTAINING PROTEIN"/>
    <property type="match status" value="1"/>
</dbReference>
<feature type="coiled-coil region" evidence="1">
    <location>
        <begin position="66"/>
        <end position="93"/>
    </location>
</feature>
<evidence type="ECO:0000256" key="2">
    <source>
        <dbReference type="SAM" id="MobiDB-lite"/>
    </source>
</evidence>
<gene>
    <name evidence="4" type="ORF">PSON_ATCC_30995.1.T1220012</name>
</gene>
<accession>A0A8S1QWJ7</accession>
<reference evidence="4" key="1">
    <citation type="submission" date="2021-01" db="EMBL/GenBank/DDBJ databases">
        <authorList>
            <consortium name="Genoscope - CEA"/>
            <person name="William W."/>
        </authorList>
    </citation>
    <scope>NUCLEOTIDE SEQUENCE</scope>
</reference>
<feature type="compositionally biased region" description="Polar residues" evidence="2">
    <location>
        <begin position="296"/>
        <end position="307"/>
    </location>
</feature>
<keyword evidence="5" id="KW-1185">Reference proteome</keyword>
<dbReference type="InterPro" id="IPR000313">
    <property type="entry name" value="PWWP_dom"/>
</dbReference>
<dbReference type="PROSITE" id="PS50812">
    <property type="entry name" value="PWWP"/>
    <property type="match status" value="1"/>
</dbReference>
<feature type="compositionally biased region" description="Low complexity" evidence="2">
    <location>
        <begin position="308"/>
        <end position="344"/>
    </location>
</feature>
<dbReference type="PANTHER" id="PTHR10688:SF5">
    <property type="entry name" value="PWWP DOMAIN-CONTAINING PROTEIN 1-RELATED"/>
    <property type="match status" value="1"/>
</dbReference>
<dbReference type="CDD" id="cd05162">
    <property type="entry name" value="PWWP"/>
    <property type="match status" value="1"/>
</dbReference>